<dbReference type="CDD" id="cd06170">
    <property type="entry name" value="LuxR_C_like"/>
    <property type="match status" value="1"/>
</dbReference>
<dbReference type="GO" id="GO:0006355">
    <property type="term" value="P:regulation of DNA-templated transcription"/>
    <property type="evidence" value="ECO:0007669"/>
    <property type="project" value="InterPro"/>
</dbReference>
<keyword evidence="2 7" id="KW-0238">DNA-binding</keyword>
<feature type="domain" description="HTH luxR-type" evidence="5">
    <location>
        <begin position="137"/>
        <end position="202"/>
    </location>
</feature>
<dbReference type="PRINTS" id="PR00038">
    <property type="entry name" value="HTHLUXR"/>
</dbReference>
<dbReference type="PANTHER" id="PTHR44688:SF16">
    <property type="entry name" value="DNA-BINDING TRANSCRIPTIONAL ACTIVATOR DEVR_DOSR"/>
    <property type="match status" value="1"/>
</dbReference>
<dbReference type="SMART" id="SM00421">
    <property type="entry name" value="HTH_LUXR"/>
    <property type="match status" value="1"/>
</dbReference>
<keyword evidence="3" id="KW-0804">Transcription</keyword>
<evidence type="ECO:0000313" key="7">
    <source>
        <dbReference type="EMBL" id="OXE51204.1"/>
    </source>
</evidence>
<dbReference type="PANTHER" id="PTHR44688">
    <property type="entry name" value="DNA-BINDING TRANSCRIPTIONAL ACTIVATOR DEVR_DOSR"/>
    <property type="match status" value="1"/>
</dbReference>
<dbReference type="SUPFAM" id="SSF52172">
    <property type="entry name" value="CheY-like"/>
    <property type="match status" value="1"/>
</dbReference>
<dbReference type="InterPro" id="IPR016032">
    <property type="entry name" value="Sig_transdc_resp-reg_C-effctor"/>
</dbReference>
<evidence type="ECO:0000259" key="5">
    <source>
        <dbReference type="PROSITE" id="PS50043"/>
    </source>
</evidence>
<accession>A0A227KTI4</accession>
<organism evidence="7 8">
    <name type="scientific">Turicimonas muris</name>
    <dbReference type="NCBI Taxonomy" id="1796652"/>
    <lineage>
        <taxon>Bacteria</taxon>
        <taxon>Pseudomonadati</taxon>
        <taxon>Pseudomonadota</taxon>
        <taxon>Betaproteobacteria</taxon>
        <taxon>Burkholderiales</taxon>
        <taxon>Sutterellaceae</taxon>
        <taxon>Turicimonas</taxon>
    </lineage>
</organism>
<dbReference type="PROSITE" id="PS00622">
    <property type="entry name" value="HTH_LUXR_1"/>
    <property type="match status" value="1"/>
</dbReference>
<dbReference type="InterPro" id="IPR000792">
    <property type="entry name" value="Tscrpt_reg_LuxR_C"/>
</dbReference>
<feature type="modified residue" description="4-aspartylphosphate" evidence="4">
    <location>
        <position position="56"/>
    </location>
</feature>
<dbReference type="Pfam" id="PF00196">
    <property type="entry name" value="GerE"/>
    <property type="match status" value="1"/>
</dbReference>
<dbReference type="AlphaFoldDB" id="A0A227KTI4"/>
<dbReference type="InterPro" id="IPR001789">
    <property type="entry name" value="Sig_transdc_resp-reg_receiver"/>
</dbReference>
<gene>
    <name evidence="7" type="ORF">ADH67_02610</name>
</gene>
<dbReference type="GO" id="GO:0000160">
    <property type="term" value="P:phosphorelay signal transduction system"/>
    <property type="evidence" value="ECO:0007669"/>
    <property type="project" value="InterPro"/>
</dbReference>
<dbReference type="SMART" id="SM00448">
    <property type="entry name" value="REC"/>
    <property type="match status" value="1"/>
</dbReference>
<evidence type="ECO:0000313" key="8">
    <source>
        <dbReference type="Proteomes" id="UP000214610"/>
    </source>
</evidence>
<sequence length="206" mass="23577">MTLGECIYIVDDNEMTSQSLAFFCESLGYETKVWNDPEEFLETYPTLDKIGCIVLDVRMPKKNGLEVFAELKEQKNKLPVIFLTGHGEVRMAVHALKDGAFDFLLKSPEEKELIDVIERALRLSSDLKFKDDQMAYDQKRFDSLTEREKDVVVLVGKGMMNKNIADVLQISEKTVQQHRGSACRKLNLINAVEIADFLRKLKGNQR</sequence>
<dbReference type="GO" id="GO:0003677">
    <property type="term" value="F:DNA binding"/>
    <property type="evidence" value="ECO:0007669"/>
    <property type="project" value="UniProtKB-KW"/>
</dbReference>
<dbReference type="PROSITE" id="PS50043">
    <property type="entry name" value="HTH_LUXR_2"/>
    <property type="match status" value="1"/>
</dbReference>
<dbReference type="InterPro" id="IPR011006">
    <property type="entry name" value="CheY-like_superfamily"/>
</dbReference>
<dbReference type="EMBL" id="NHMP01000001">
    <property type="protein sequence ID" value="OXE51204.1"/>
    <property type="molecule type" value="Genomic_DNA"/>
</dbReference>
<feature type="domain" description="Response regulatory" evidence="6">
    <location>
        <begin position="6"/>
        <end position="121"/>
    </location>
</feature>
<dbReference type="SUPFAM" id="SSF46894">
    <property type="entry name" value="C-terminal effector domain of the bipartite response regulators"/>
    <property type="match status" value="1"/>
</dbReference>
<dbReference type="GeneID" id="78363409"/>
<comment type="caution">
    <text evidence="7">The sequence shown here is derived from an EMBL/GenBank/DDBJ whole genome shotgun (WGS) entry which is preliminary data.</text>
</comment>
<proteinExistence type="predicted"/>
<evidence type="ECO:0000256" key="2">
    <source>
        <dbReference type="ARBA" id="ARBA00023125"/>
    </source>
</evidence>
<dbReference type="RefSeq" id="WP_066591352.1">
    <property type="nucleotide sequence ID" value="NZ_CP065313.1"/>
</dbReference>
<dbReference type="Gene3D" id="3.40.50.2300">
    <property type="match status" value="1"/>
</dbReference>
<keyword evidence="8" id="KW-1185">Reference proteome</keyword>
<dbReference type="Gene3D" id="1.10.10.10">
    <property type="entry name" value="Winged helix-like DNA-binding domain superfamily/Winged helix DNA-binding domain"/>
    <property type="match status" value="1"/>
</dbReference>
<evidence type="ECO:0000259" key="6">
    <source>
        <dbReference type="PROSITE" id="PS50110"/>
    </source>
</evidence>
<evidence type="ECO:0000256" key="4">
    <source>
        <dbReference type="PROSITE-ProRule" id="PRU00169"/>
    </source>
</evidence>
<dbReference type="PROSITE" id="PS50110">
    <property type="entry name" value="RESPONSE_REGULATORY"/>
    <property type="match status" value="1"/>
</dbReference>
<keyword evidence="1" id="KW-0805">Transcription regulation</keyword>
<protein>
    <submittedName>
        <fullName evidence="7">DNA-binding response regulator</fullName>
    </submittedName>
</protein>
<reference evidence="8" key="1">
    <citation type="submission" date="2017-05" db="EMBL/GenBank/DDBJ databases">
        <title>Improved OligoMM genomes.</title>
        <authorList>
            <person name="Garzetti D."/>
        </authorList>
    </citation>
    <scope>NUCLEOTIDE SEQUENCE [LARGE SCALE GENOMIC DNA]</scope>
    <source>
        <strain evidence="8">YL45</strain>
    </source>
</reference>
<evidence type="ECO:0000256" key="3">
    <source>
        <dbReference type="ARBA" id="ARBA00023163"/>
    </source>
</evidence>
<name>A0A227KTI4_9BURK</name>
<dbReference type="Pfam" id="PF00072">
    <property type="entry name" value="Response_reg"/>
    <property type="match status" value="1"/>
</dbReference>
<dbReference type="Proteomes" id="UP000214610">
    <property type="component" value="Unassembled WGS sequence"/>
</dbReference>
<keyword evidence="4" id="KW-0597">Phosphoprotein</keyword>
<dbReference type="InterPro" id="IPR036388">
    <property type="entry name" value="WH-like_DNA-bd_sf"/>
</dbReference>
<evidence type="ECO:0000256" key="1">
    <source>
        <dbReference type="ARBA" id="ARBA00023015"/>
    </source>
</evidence>